<keyword evidence="2 8" id="KW-0813">Transport</keyword>
<evidence type="ECO:0000256" key="2">
    <source>
        <dbReference type="ARBA" id="ARBA00022448"/>
    </source>
</evidence>
<comment type="caution">
    <text evidence="9">The sequence shown here is derived from an EMBL/GenBank/DDBJ whole genome shotgun (WGS) entry which is preliminary data.</text>
</comment>
<keyword evidence="8" id="KW-1003">Cell membrane</keyword>
<evidence type="ECO:0000256" key="5">
    <source>
        <dbReference type="ARBA" id="ARBA00023136"/>
    </source>
</evidence>
<evidence type="ECO:0000256" key="7">
    <source>
        <dbReference type="ARBA" id="ARBA00023310"/>
    </source>
</evidence>
<keyword evidence="3 8" id="KW-0375">Hydrogen ion transport</keyword>
<evidence type="ECO:0000256" key="6">
    <source>
        <dbReference type="ARBA" id="ARBA00023196"/>
    </source>
</evidence>
<dbReference type="PANTHER" id="PTHR11910">
    <property type="entry name" value="ATP SYNTHASE DELTA CHAIN"/>
    <property type="match status" value="1"/>
</dbReference>
<proteinExistence type="inferred from homology"/>
<evidence type="ECO:0000256" key="3">
    <source>
        <dbReference type="ARBA" id="ARBA00022781"/>
    </source>
</evidence>
<keyword evidence="4 8" id="KW-0406">Ion transport</keyword>
<dbReference type="EMBL" id="SHAG01000001">
    <property type="protein sequence ID" value="RZO77721.1"/>
    <property type="molecule type" value="Genomic_DNA"/>
</dbReference>
<accession>A0A520S5I3</accession>
<evidence type="ECO:0000256" key="1">
    <source>
        <dbReference type="ARBA" id="ARBA00004370"/>
    </source>
</evidence>
<keyword evidence="5 8" id="KW-0472">Membrane</keyword>
<dbReference type="InterPro" id="IPR000711">
    <property type="entry name" value="ATPase_OSCP/dsu"/>
</dbReference>
<dbReference type="InterPro" id="IPR020781">
    <property type="entry name" value="ATPase_OSCP/d_CS"/>
</dbReference>
<evidence type="ECO:0000313" key="10">
    <source>
        <dbReference type="Proteomes" id="UP000316199"/>
    </source>
</evidence>
<evidence type="ECO:0000256" key="4">
    <source>
        <dbReference type="ARBA" id="ARBA00023065"/>
    </source>
</evidence>
<keyword evidence="6 8" id="KW-0139">CF(1)</keyword>
<dbReference type="AlphaFoldDB" id="A0A520S5I3"/>
<evidence type="ECO:0000256" key="8">
    <source>
        <dbReference type="HAMAP-Rule" id="MF_01416"/>
    </source>
</evidence>
<keyword evidence="7 8" id="KW-0066">ATP synthesis</keyword>
<dbReference type="GO" id="GO:0045259">
    <property type="term" value="C:proton-transporting ATP synthase complex"/>
    <property type="evidence" value="ECO:0007669"/>
    <property type="project" value="UniProtKB-KW"/>
</dbReference>
<comment type="subcellular location">
    <subcellularLocation>
        <location evidence="8">Cell membrane</location>
        <topology evidence="8">Peripheral membrane protein</topology>
    </subcellularLocation>
    <subcellularLocation>
        <location evidence="1">Membrane</location>
    </subcellularLocation>
</comment>
<comment type="similarity">
    <text evidence="8">Belongs to the ATPase delta chain family.</text>
</comment>
<dbReference type="PROSITE" id="PS00389">
    <property type="entry name" value="ATPASE_DELTA"/>
    <property type="match status" value="1"/>
</dbReference>
<sequence length="180" mass="19606">MAEAELTTIARPYARAAFASAVETKSGLVKWSKMLAILGSAVSEAVVMQKLDDPRLTTEDAAGFLEDLLGVDVNSEGRNFINVLAQYGRLELLPNIAHQYELLKADHEKTINVEVISAYKVTKSEEKQLSDALHARLQRDVSLTTKVDETLLGGAVIKAEDTVIDGSILGKLRKLSQALQ</sequence>
<organism evidence="9 10">
    <name type="scientific">OM182 bacterium</name>
    <dbReference type="NCBI Taxonomy" id="2510334"/>
    <lineage>
        <taxon>Bacteria</taxon>
        <taxon>Pseudomonadati</taxon>
        <taxon>Pseudomonadota</taxon>
        <taxon>Gammaproteobacteria</taxon>
        <taxon>OMG group</taxon>
        <taxon>OM182 clade</taxon>
    </lineage>
</organism>
<dbReference type="GO" id="GO:0005886">
    <property type="term" value="C:plasma membrane"/>
    <property type="evidence" value="ECO:0007669"/>
    <property type="project" value="UniProtKB-SubCell"/>
</dbReference>
<dbReference type="Pfam" id="PF00213">
    <property type="entry name" value="OSCP"/>
    <property type="match status" value="1"/>
</dbReference>
<dbReference type="SUPFAM" id="SSF47928">
    <property type="entry name" value="N-terminal domain of the delta subunit of the F1F0-ATP synthase"/>
    <property type="match status" value="1"/>
</dbReference>
<dbReference type="InterPro" id="IPR026015">
    <property type="entry name" value="ATP_synth_OSCP/delta_N_sf"/>
</dbReference>
<dbReference type="PRINTS" id="PR00125">
    <property type="entry name" value="ATPASEDELTA"/>
</dbReference>
<dbReference type="GO" id="GO:0046933">
    <property type="term" value="F:proton-transporting ATP synthase activity, rotational mechanism"/>
    <property type="evidence" value="ECO:0007669"/>
    <property type="project" value="UniProtKB-UniRule"/>
</dbReference>
<dbReference type="NCBIfam" id="TIGR01145">
    <property type="entry name" value="ATP_synt_delta"/>
    <property type="match status" value="1"/>
</dbReference>
<reference evidence="9 10" key="1">
    <citation type="submission" date="2019-02" db="EMBL/GenBank/DDBJ databases">
        <title>Prokaryotic population dynamics and viral predation in marine succession experiment using metagenomics: the confinement effect.</title>
        <authorList>
            <person name="Haro-Moreno J.M."/>
            <person name="Rodriguez-Valera F."/>
            <person name="Lopez-Perez M."/>
        </authorList>
    </citation>
    <scope>NUCLEOTIDE SEQUENCE [LARGE SCALE GENOMIC DNA]</scope>
    <source>
        <strain evidence="9">MED-G157</strain>
    </source>
</reference>
<dbReference type="HAMAP" id="MF_01416">
    <property type="entry name" value="ATP_synth_delta_bact"/>
    <property type="match status" value="1"/>
</dbReference>
<evidence type="ECO:0000313" key="9">
    <source>
        <dbReference type="EMBL" id="RZO77721.1"/>
    </source>
</evidence>
<dbReference type="Proteomes" id="UP000316199">
    <property type="component" value="Unassembled WGS sequence"/>
</dbReference>
<comment type="function">
    <text evidence="8">This protein is part of the stalk that links CF(0) to CF(1). It either transmits conformational changes from CF(0) to CF(1) or is implicated in proton conduction.</text>
</comment>
<dbReference type="NCBIfam" id="NF004402">
    <property type="entry name" value="PRK05758.2-2"/>
    <property type="match status" value="1"/>
</dbReference>
<gene>
    <name evidence="8" type="primary">atpH</name>
    <name evidence="9" type="ORF">EVA68_00400</name>
</gene>
<dbReference type="Gene3D" id="1.10.520.20">
    <property type="entry name" value="N-terminal domain of the delta subunit of the F1F0-ATP synthase"/>
    <property type="match status" value="1"/>
</dbReference>
<name>A0A520S5I3_9GAMM</name>
<protein>
    <recommendedName>
        <fullName evidence="8">ATP synthase subunit delta</fullName>
    </recommendedName>
    <alternativeName>
        <fullName evidence="8">ATP synthase F(1) sector subunit delta</fullName>
    </alternativeName>
    <alternativeName>
        <fullName evidence="8">F-type ATPase subunit delta</fullName>
        <shortName evidence="8">F-ATPase subunit delta</shortName>
    </alternativeName>
</protein>
<comment type="function">
    <text evidence="8">F(1)F(0) ATP synthase produces ATP from ADP in the presence of a proton or sodium gradient. F-type ATPases consist of two structural domains, F(1) containing the extramembraneous catalytic core and F(0) containing the membrane proton channel, linked together by a central stalk and a peripheral stalk. During catalysis, ATP synthesis in the catalytic domain of F(1) is coupled via a rotary mechanism of the central stalk subunits to proton translocation.</text>
</comment>